<keyword evidence="2" id="KW-1133">Transmembrane helix</keyword>
<dbReference type="KEGG" id="scl:sce1973"/>
<feature type="compositionally biased region" description="Acidic residues" evidence="1">
    <location>
        <begin position="12"/>
        <end position="32"/>
    </location>
</feature>
<feature type="compositionally biased region" description="Low complexity" evidence="1">
    <location>
        <begin position="33"/>
        <end position="50"/>
    </location>
</feature>
<name>A9FQ88_SORC5</name>
<feature type="transmembrane region" description="Helical" evidence="2">
    <location>
        <begin position="367"/>
        <end position="388"/>
    </location>
</feature>
<feature type="transmembrane region" description="Helical" evidence="2">
    <location>
        <begin position="428"/>
        <end position="446"/>
    </location>
</feature>
<proteinExistence type="predicted"/>
<keyword evidence="2" id="KW-0472">Membrane</keyword>
<feature type="transmembrane region" description="Helical" evidence="2">
    <location>
        <begin position="226"/>
        <end position="249"/>
    </location>
</feature>
<feature type="transmembrane region" description="Helical" evidence="2">
    <location>
        <begin position="452"/>
        <end position="477"/>
    </location>
</feature>
<feature type="transmembrane region" description="Helical" evidence="2">
    <location>
        <begin position="285"/>
        <end position="304"/>
    </location>
</feature>
<keyword evidence="2 4" id="KW-0812">Transmembrane</keyword>
<dbReference type="Proteomes" id="UP000002139">
    <property type="component" value="Chromosome"/>
</dbReference>
<feature type="transmembrane region" description="Helical" evidence="2">
    <location>
        <begin position="394"/>
        <end position="416"/>
    </location>
</feature>
<evidence type="ECO:0000313" key="5">
    <source>
        <dbReference type="Proteomes" id="UP000002139"/>
    </source>
</evidence>
<dbReference type="OrthoDB" id="5489924at2"/>
<feature type="domain" description="DUF6798" evidence="3">
    <location>
        <begin position="533"/>
        <end position="589"/>
    </location>
</feature>
<feature type="transmembrane region" description="Helical" evidence="2">
    <location>
        <begin position="255"/>
        <end position="273"/>
    </location>
</feature>
<dbReference type="EMBL" id="AM746676">
    <property type="protein sequence ID" value="CAN92132.1"/>
    <property type="molecule type" value="Genomic_DNA"/>
</dbReference>
<accession>A9FQ88</accession>
<gene>
    <name evidence="4" type="ordered locus">sce1973</name>
</gene>
<feature type="transmembrane region" description="Helical" evidence="2">
    <location>
        <begin position="191"/>
        <end position="214"/>
    </location>
</feature>
<sequence>MRTKTGPGAPEAEADTDAAAGAEDESTADADGEASSGAEGADGEASSGAEGADGEESSPRTARPEAAGPARPSPRQRLAPLLRELPAALIALVVSICFGLSYGVNYGVSNQTAYMLGALRLLDPSVLAKDWYATGSANYHPAFSYVGWLLLAIDRGGAAVGWGLVVTAALGAMCVYWLAVELLKQRRLALATFLLVMAIAFVTRTDSVAVSYIFDFTLQPSTLGSLFLLAALPPLVAGRTLLSGVFLGLSGLFHANYLVLGIGTFGLTQLLLGWRDGWKDLARRIAMQVGPSIAVFLLLSPLILRSVRSPDAAFAQEILFNIRAPHHYVPTTFKGGFFPVAAWQMLGLGAGGWLLRGREGRGRRLGAAVLAMAILIWTGTLLTTWVQIPRVAQLFVWRFAPFLDLLMQLLACAASASIAVRPSLFRRIPAAGLTLVLGGFVALAMLDKEGDLARPLLLVLAPGAAGALVGAAASLLERRRVHLAPAREFLLRFGAYVIVAYAAFACLRSGVPKVRGYQERSNVIKGMRGPEADMYAWIRANTSKDAVFLTPPQLGGFRLLGERAIVVDWKSSAYVPSELVEWYRRLEDVSGRKGFRRSDDLSDGYADLDAARLGPLQKKYKLDYVVVARGRQRDLPGKVVYQNSRFVILDLAG</sequence>
<dbReference type="BioCyc" id="SCEL448385:SCE_RS10120-MONOMER"/>
<dbReference type="Pfam" id="PF20604">
    <property type="entry name" value="DUF6798"/>
    <property type="match status" value="1"/>
</dbReference>
<feature type="transmembrane region" description="Helical" evidence="2">
    <location>
        <begin position="158"/>
        <end position="179"/>
    </location>
</feature>
<evidence type="ECO:0000256" key="1">
    <source>
        <dbReference type="SAM" id="MobiDB-lite"/>
    </source>
</evidence>
<keyword evidence="5" id="KW-1185">Reference proteome</keyword>
<reference evidence="4 5" key="1">
    <citation type="journal article" date="2007" name="Nat. Biotechnol.">
        <title>Complete genome sequence of the myxobacterium Sorangium cellulosum.</title>
        <authorList>
            <person name="Schneiker S."/>
            <person name="Perlova O."/>
            <person name="Kaiser O."/>
            <person name="Gerth K."/>
            <person name="Alici A."/>
            <person name="Altmeyer M.O."/>
            <person name="Bartels D."/>
            <person name="Bekel T."/>
            <person name="Beyer S."/>
            <person name="Bode E."/>
            <person name="Bode H.B."/>
            <person name="Bolten C.J."/>
            <person name="Choudhuri J.V."/>
            <person name="Doss S."/>
            <person name="Elnakady Y.A."/>
            <person name="Frank B."/>
            <person name="Gaigalat L."/>
            <person name="Goesmann A."/>
            <person name="Groeger C."/>
            <person name="Gross F."/>
            <person name="Jelsbak L."/>
            <person name="Jelsbak L."/>
            <person name="Kalinowski J."/>
            <person name="Kegler C."/>
            <person name="Knauber T."/>
            <person name="Konietzny S."/>
            <person name="Kopp M."/>
            <person name="Krause L."/>
            <person name="Krug D."/>
            <person name="Linke B."/>
            <person name="Mahmud T."/>
            <person name="Martinez-Arias R."/>
            <person name="McHardy A.C."/>
            <person name="Merai M."/>
            <person name="Meyer F."/>
            <person name="Mormann S."/>
            <person name="Munoz-Dorado J."/>
            <person name="Perez J."/>
            <person name="Pradella S."/>
            <person name="Rachid S."/>
            <person name="Raddatz G."/>
            <person name="Rosenau F."/>
            <person name="Rueckert C."/>
            <person name="Sasse F."/>
            <person name="Scharfe M."/>
            <person name="Schuster S.C."/>
            <person name="Suen G."/>
            <person name="Treuner-Lange A."/>
            <person name="Velicer G.J."/>
            <person name="Vorholter F.-J."/>
            <person name="Weissman K.J."/>
            <person name="Welch R.D."/>
            <person name="Wenzel S.C."/>
            <person name="Whitworth D.E."/>
            <person name="Wilhelm S."/>
            <person name="Wittmann C."/>
            <person name="Bloecker H."/>
            <person name="Puehler A."/>
            <person name="Mueller R."/>
        </authorList>
    </citation>
    <scope>NUCLEOTIDE SEQUENCE [LARGE SCALE GENOMIC DNA]</scope>
    <source>
        <strain evidence="5">So ce56</strain>
    </source>
</reference>
<evidence type="ECO:0000256" key="2">
    <source>
        <dbReference type="SAM" id="Phobius"/>
    </source>
</evidence>
<dbReference type="RefSeq" id="WP_012234609.1">
    <property type="nucleotide sequence ID" value="NC_010162.1"/>
</dbReference>
<feature type="transmembrane region" description="Helical" evidence="2">
    <location>
        <begin position="85"/>
        <end position="104"/>
    </location>
</feature>
<dbReference type="AlphaFoldDB" id="A9FQ88"/>
<dbReference type="HOGENOM" id="CLU_512570_0_0_7"/>
<evidence type="ECO:0000259" key="3">
    <source>
        <dbReference type="Pfam" id="PF20604"/>
    </source>
</evidence>
<evidence type="ECO:0000313" key="4">
    <source>
        <dbReference type="EMBL" id="CAN92132.1"/>
    </source>
</evidence>
<organism evidence="4 5">
    <name type="scientific">Sorangium cellulosum (strain So ce56)</name>
    <name type="common">Polyangium cellulosum (strain So ce56)</name>
    <dbReference type="NCBI Taxonomy" id="448385"/>
    <lineage>
        <taxon>Bacteria</taxon>
        <taxon>Pseudomonadati</taxon>
        <taxon>Myxococcota</taxon>
        <taxon>Polyangia</taxon>
        <taxon>Polyangiales</taxon>
        <taxon>Polyangiaceae</taxon>
        <taxon>Sorangium</taxon>
    </lineage>
</organism>
<dbReference type="InterPro" id="IPR046477">
    <property type="entry name" value="DUF6798"/>
</dbReference>
<protein>
    <submittedName>
        <fullName evidence="4">Put. Transmembrane protein</fullName>
    </submittedName>
</protein>
<feature type="region of interest" description="Disordered" evidence="1">
    <location>
        <begin position="1"/>
        <end position="74"/>
    </location>
</feature>
<feature type="transmembrane region" description="Helical" evidence="2">
    <location>
        <begin position="489"/>
        <end position="511"/>
    </location>
</feature>